<feature type="compositionally biased region" description="Low complexity" evidence="3">
    <location>
        <begin position="45"/>
        <end position="61"/>
    </location>
</feature>
<dbReference type="GO" id="GO:0005829">
    <property type="term" value="C:cytosol"/>
    <property type="evidence" value="ECO:0007669"/>
    <property type="project" value="TreeGrafter"/>
</dbReference>
<dbReference type="SMART" id="SM00855">
    <property type="entry name" value="PGAM"/>
    <property type="match status" value="1"/>
</dbReference>
<dbReference type="Gene3D" id="3.40.50.300">
    <property type="entry name" value="P-loop containing nucleotide triphosphate hydrolases"/>
    <property type="match status" value="1"/>
</dbReference>
<keyword evidence="1" id="KW-0547">Nucleotide-binding</keyword>
<dbReference type="GO" id="GO:0006003">
    <property type="term" value="P:fructose 2,6-bisphosphate metabolic process"/>
    <property type="evidence" value="ECO:0007669"/>
    <property type="project" value="InterPro"/>
</dbReference>
<evidence type="ECO:0000256" key="3">
    <source>
        <dbReference type="SAM" id="MobiDB-lite"/>
    </source>
</evidence>
<sequence length="565" mass="63864">MVGLPARGKSFIVKKLKRYLSWLGYNTKRRRIVIDSSCSKENEKASSSSSSTTTSASAIKSDNGSGCDGNGRHSSNFFDPTNQRAAAIREKIAMDVLEDLIRWLQSGGQVAIHDATNSTLARRQALIDRLSQEPDINFLFVESICNDQDVITRNIKLKTQSPDYIDMDPVLAERDFRERLRNYERAYVTLGHCEENNQEPVQFCKIIDVGKKVIAYNIQGYIESQVVFYLMNINLEPRIIFLTRHGQSVDDVDDRIGGDSNLTESGHRFSEALTRFVEERMQAFYQQTHNSHQHCGNIKGSAPSLSSSSSSLVEATPIKNTNNAATKTGDNDDDDDDDTRPEKIPKLTITTTNPSQQTPPQAECEIWTSMLQKSIQTAQNFDPFKYTVCHLRALNEIYAGRYEGQPFTSFKHNHPEEYEARLKNKFYYRYPGIGGESYADIVNKLQQVIVELERKRHSSVMIISHLAIIRTLLSYFMDIPSTHMAQINVPLGYVFACEPRPFGNQLTIYKYIEEKDMFVKIDLETSMSWLFSSTPMDDCGDDNPIDTSNNGGGLGVKIMTPPSIN</sequence>
<dbReference type="InterPro" id="IPR027417">
    <property type="entry name" value="P-loop_NTPase"/>
</dbReference>
<dbReference type="Pfam" id="PF01591">
    <property type="entry name" value="6PF2K"/>
    <property type="match status" value="1"/>
</dbReference>
<dbReference type="InterPro" id="IPR029033">
    <property type="entry name" value="His_PPase_superfam"/>
</dbReference>
<dbReference type="Proteomes" id="UP001150538">
    <property type="component" value="Unassembled WGS sequence"/>
</dbReference>
<dbReference type="SUPFAM" id="SSF52540">
    <property type="entry name" value="P-loop containing nucleoside triphosphate hydrolases"/>
    <property type="match status" value="1"/>
</dbReference>
<keyword evidence="2" id="KW-0067">ATP-binding</keyword>
<protein>
    <submittedName>
        <fullName evidence="5">Fructose-2,6-bisphosphatase</fullName>
    </submittedName>
</protein>
<feature type="compositionally biased region" description="Low complexity" evidence="3">
    <location>
        <begin position="319"/>
        <end position="328"/>
    </location>
</feature>
<feature type="compositionally biased region" description="Low complexity" evidence="3">
    <location>
        <begin position="348"/>
        <end position="360"/>
    </location>
</feature>
<dbReference type="Gene3D" id="3.40.50.1240">
    <property type="entry name" value="Phosphoglycerate mutase-like"/>
    <property type="match status" value="1"/>
</dbReference>
<dbReference type="GO" id="GO:0006000">
    <property type="term" value="P:fructose metabolic process"/>
    <property type="evidence" value="ECO:0007669"/>
    <property type="project" value="InterPro"/>
</dbReference>
<dbReference type="PANTHER" id="PTHR10606:SF32">
    <property type="entry name" value="6-PHOSPHOFRUCTO-2-KINASE 1"/>
    <property type="match status" value="1"/>
</dbReference>
<dbReference type="FunFam" id="3.40.50.300:FF:000644">
    <property type="entry name" value="GpmB, Fructose-2,6-bisphosphatase"/>
    <property type="match status" value="1"/>
</dbReference>
<dbReference type="PANTHER" id="PTHR10606">
    <property type="entry name" value="6-PHOSPHOFRUCTO-2-KINASE/FRUCTOSE-2,6-BISPHOSPHATASE"/>
    <property type="match status" value="1"/>
</dbReference>
<dbReference type="InterPro" id="IPR013079">
    <property type="entry name" value="6Phosfructo_kin"/>
</dbReference>
<evidence type="ECO:0000259" key="4">
    <source>
        <dbReference type="Pfam" id="PF01591"/>
    </source>
</evidence>
<keyword evidence="6" id="KW-1185">Reference proteome</keyword>
<feature type="region of interest" description="Disordered" evidence="3">
    <location>
        <begin position="288"/>
        <end position="360"/>
    </location>
</feature>
<dbReference type="AlphaFoldDB" id="A0A9W8DK96"/>
<dbReference type="SUPFAM" id="SSF53254">
    <property type="entry name" value="Phosphoglycerate mutase-like"/>
    <property type="match status" value="1"/>
</dbReference>
<evidence type="ECO:0000313" key="5">
    <source>
        <dbReference type="EMBL" id="KAJ1913460.1"/>
    </source>
</evidence>
<dbReference type="GO" id="GO:0003873">
    <property type="term" value="F:6-phosphofructo-2-kinase activity"/>
    <property type="evidence" value="ECO:0007669"/>
    <property type="project" value="InterPro"/>
</dbReference>
<evidence type="ECO:0000256" key="2">
    <source>
        <dbReference type="ARBA" id="ARBA00022840"/>
    </source>
</evidence>
<gene>
    <name evidence="5" type="primary">FBP26_2</name>
    <name evidence="5" type="ORF">H4219_005213</name>
</gene>
<evidence type="ECO:0000313" key="6">
    <source>
        <dbReference type="Proteomes" id="UP001150538"/>
    </source>
</evidence>
<evidence type="ECO:0000256" key="1">
    <source>
        <dbReference type="ARBA" id="ARBA00022741"/>
    </source>
</evidence>
<accession>A0A9W8DK96</accession>
<dbReference type="InterPro" id="IPR003094">
    <property type="entry name" value="6Pfruct_kin"/>
</dbReference>
<dbReference type="EMBL" id="JANBPU010000261">
    <property type="protein sequence ID" value="KAJ1913460.1"/>
    <property type="molecule type" value="Genomic_DNA"/>
</dbReference>
<name>A0A9W8DK96_9FUNG</name>
<feature type="region of interest" description="Disordered" evidence="3">
    <location>
        <begin position="38"/>
        <end position="79"/>
    </location>
</feature>
<dbReference type="GO" id="GO:0005524">
    <property type="term" value="F:ATP binding"/>
    <property type="evidence" value="ECO:0007669"/>
    <property type="project" value="UniProtKB-KW"/>
</dbReference>
<dbReference type="OrthoDB" id="267323at2759"/>
<comment type="caution">
    <text evidence="5">The sequence shown here is derived from an EMBL/GenBank/DDBJ whole genome shotgun (WGS) entry which is preliminary data.</text>
</comment>
<organism evidence="5 6">
    <name type="scientific">Mycoemilia scoparia</name>
    <dbReference type="NCBI Taxonomy" id="417184"/>
    <lineage>
        <taxon>Eukaryota</taxon>
        <taxon>Fungi</taxon>
        <taxon>Fungi incertae sedis</taxon>
        <taxon>Zoopagomycota</taxon>
        <taxon>Kickxellomycotina</taxon>
        <taxon>Kickxellomycetes</taxon>
        <taxon>Kickxellales</taxon>
        <taxon>Kickxellaceae</taxon>
        <taxon>Mycoemilia</taxon>
    </lineage>
</organism>
<reference evidence="5" key="1">
    <citation type="submission" date="2022-07" db="EMBL/GenBank/DDBJ databases">
        <title>Phylogenomic reconstructions and comparative analyses of Kickxellomycotina fungi.</title>
        <authorList>
            <person name="Reynolds N.K."/>
            <person name="Stajich J.E."/>
            <person name="Barry K."/>
            <person name="Grigoriev I.V."/>
            <person name="Crous P."/>
            <person name="Smith M.E."/>
        </authorList>
    </citation>
    <scope>NUCLEOTIDE SEQUENCE</scope>
    <source>
        <strain evidence="5">NBRC 100468</strain>
    </source>
</reference>
<feature type="domain" description="6-phosphofructo-2-kinase" evidence="4">
    <location>
        <begin position="1"/>
        <end position="237"/>
    </location>
</feature>
<dbReference type="Pfam" id="PF00300">
    <property type="entry name" value="His_Phos_1"/>
    <property type="match status" value="1"/>
</dbReference>
<dbReference type="CDD" id="cd07067">
    <property type="entry name" value="HP_PGM_like"/>
    <property type="match status" value="1"/>
</dbReference>
<dbReference type="PRINTS" id="PR00991">
    <property type="entry name" value="6PFRUCTKNASE"/>
</dbReference>
<dbReference type="InterPro" id="IPR013078">
    <property type="entry name" value="His_Pase_superF_clade-1"/>
</dbReference>
<proteinExistence type="predicted"/>
<dbReference type="PIRSF" id="PIRSF000709">
    <property type="entry name" value="6PFK_2-Ptase"/>
    <property type="match status" value="1"/>
</dbReference>